<sequence length="199" mass="22960">ARTRPKDGKKVLVTKDQTEVIEEQWSIVKGTHAEFLKNKRIIENERRSLAKKFGREPSENDIRWSLLNKELMTHSSNANWGLYRNAKFQMAEILRKESKASQALTTYLEVLYLDVNGPNNTGGIRDRELLKELPPFNKKDAFLAPGVLSRAVKLIRGLKLDDKVTKAIFDEIAERNFTNLRLPVTPEQGWRKIKKGLFK</sequence>
<reference evidence="1" key="1">
    <citation type="journal article" date="2014" name="Front. Microbiol.">
        <title>High frequency of phylogenetically diverse reductive dehalogenase-homologous genes in deep subseafloor sedimentary metagenomes.</title>
        <authorList>
            <person name="Kawai M."/>
            <person name="Futagami T."/>
            <person name="Toyoda A."/>
            <person name="Takaki Y."/>
            <person name="Nishi S."/>
            <person name="Hori S."/>
            <person name="Arai W."/>
            <person name="Tsubouchi T."/>
            <person name="Morono Y."/>
            <person name="Uchiyama I."/>
            <person name="Ito T."/>
            <person name="Fujiyama A."/>
            <person name="Inagaki F."/>
            <person name="Takami H."/>
        </authorList>
    </citation>
    <scope>NUCLEOTIDE SEQUENCE</scope>
    <source>
        <strain evidence="1">Expedition CK06-06</strain>
    </source>
</reference>
<protein>
    <submittedName>
        <fullName evidence="1">Uncharacterized protein</fullName>
    </submittedName>
</protein>
<dbReference type="AlphaFoldDB" id="X1V2Q2"/>
<dbReference type="EMBL" id="BARW01026860">
    <property type="protein sequence ID" value="GAJ10092.1"/>
    <property type="molecule type" value="Genomic_DNA"/>
</dbReference>
<organism evidence="1">
    <name type="scientific">marine sediment metagenome</name>
    <dbReference type="NCBI Taxonomy" id="412755"/>
    <lineage>
        <taxon>unclassified sequences</taxon>
        <taxon>metagenomes</taxon>
        <taxon>ecological metagenomes</taxon>
    </lineage>
</organism>
<gene>
    <name evidence="1" type="ORF">S12H4_43718</name>
</gene>
<proteinExistence type="predicted"/>
<name>X1V2Q2_9ZZZZ</name>
<feature type="non-terminal residue" evidence="1">
    <location>
        <position position="1"/>
    </location>
</feature>
<accession>X1V2Q2</accession>
<evidence type="ECO:0000313" key="1">
    <source>
        <dbReference type="EMBL" id="GAJ10092.1"/>
    </source>
</evidence>
<comment type="caution">
    <text evidence="1">The sequence shown here is derived from an EMBL/GenBank/DDBJ whole genome shotgun (WGS) entry which is preliminary data.</text>
</comment>